<reference evidence="2" key="2">
    <citation type="journal article" date="2023" name="BMC Genomics">
        <title>Pest status, molecular evolution, and epigenetic factors derived from the genome assembly of Frankliniella fusca, a thysanopteran phytovirus vector.</title>
        <authorList>
            <person name="Catto M.A."/>
            <person name="Labadie P.E."/>
            <person name="Jacobson A.L."/>
            <person name="Kennedy G.G."/>
            <person name="Srinivasan R."/>
            <person name="Hunt B.G."/>
        </authorList>
    </citation>
    <scope>NUCLEOTIDE SEQUENCE</scope>
    <source>
        <strain evidence="2">PL_HMW_Pooled</strain>
    </source>
</reference>
<proteinExistence type="predicted"/>
<reference evidence="2" key="1">
    <citation type="submission" date="2021-07" db="EMBL/GenBank/DDBJ databases">
        <authorList>
            <person name="Catto M.A."/>
            <person name="Jacobson A."/>
            <person name="Kennedy G."/>
            <person name="Labadie P."/>
            <person name="Hunt B.G."/>
            <person name="Srinivasan R."/>
        </authorList>
    </citation>
    <scope>NUCLEOTIDE SEQUENCE</scope>
    <source>
        <strain evidence="2">PL_HMW_Pooled</strain>
        <tissue evidence="2">Head</tissue>
    </source>
</reference>
<protein>
    <submittedName>
        <fullName evidence="2">BEN domain-containing protein 5</fullName>
    </submittedName>
</protein>
<keyword evidence="4" id="KW-1185">Reference proteome</keyword>
<dbReference type="AlphaFoldDB" id="A0AAE1H4P3"/>
<comment type="caution">
    <text evidence="2">The sequence shown here is derived from an EMBL/GenBank/DDBJ whole genome shotgun (WGS) entry which is preliminary data.</text>
</comment>
<dbReference type="Proteomes" id="UP001219518">
    <property type="component" value="Unassembled WGS sequence"/>
</dbReference>
<dbReference type="EMBL" id="JAHWGI010000391">
    <property type="protein sequence ID" value="KAK3914732.1"/>
    <property type="molecule type" value="Genomic_DNA"/>
</dbReference>
<gene>
    <name evidence="3" type="ORF">KUF71_017125</name>
    <name evidence="2" type="ORF">KUF71_024227</name>
</gene>
<organism evidence="2 4">
    <name type="scientific">Frankliniella fusca</name>
    <dbReference type="NCBI Taxonomy" id="407009"/>
    <lineage>
        <taxon>Eukaryota</taxon>
        <taxon>Metazoa</taxon>
        <taxon>Ecdysozoa</taxon>
        <taxon>Arthropoda</taxon>
        <taxon>Hexapoda</taxon>
        <taxon>Insecta</taxon>
        <taxon>Pterygota</taxon>
        <taxon>Neoptera</taxon>
        <taxon>Paraneoptera</taxon>
        <taxon>Thysanoptera</taxon>
        <taxon>Terebrantia</taxon>
        <taxon>Thripoidea</taxon>
        <taxon>Thripidae</taxon>
        <taxon>Frankliniella</taxon>
    </lineage>
</organism>
<dbReference type="EMBL" id="JAHWGI010001356">
    <property type="protein sequence ID" value="KAK3928901.1"/>
    <property type="molecule type" value="Genomic_DNA"/>
</dbReference>
<sequence>MGPTNQSIVVHSSNHHQSLEKFKQIHAMSALSNTCLMKEVWKEKLPTCTPNLKKFVNDMAVEVWGMEGCANLSREGGKSPKKHTAPQKPPAAAGKVKASFASLLCDEIPLQ</sequence>
<evidence type="ECO:0000313" key="4">
    <source>
        <dbReference type="Proteomes" id="UP001219518"/>
    </source>
</evidence>
<evidence type="ECO:0000313" key="3">
    <source>
        <dbReference type="EMBL" id="KAK3928901.1"/>
    </source>
</evidence>
<feature type="region of interest" description="Disordered" evidence="1">
    <location>
        <begin position="72"/>
        <end position="93"/>
    </location>
</feature>
<evidence type="ECO:0000313" key="2">
    <source>
        <dbReference type="EMBL" id="KAK3914732.1"/>
    </source>
</evidence>
<name>A0AAE1H4P3_9NEOP</name>
<evidence type="ECO:0000256" key="1">
    <source>
        <dbReference type="SAM" id="MobiDB-lite"/>
    </source>
</evidence>
<accession>A0AAE1H4P3</accession>